<gene>
    <name evidence="4" type="ORF">ACFPM3_21925</name>
</gene>
<feature type="region of interest" description="Disordered" evidence="1">
    <location>
        <begin position="256"/>
        <end position="308"/>
    </location>
</feature>
<dbReference type="Gene3D" id="2.80.10.50">
    <property type="match status" value="1"/>
</dbReference>
<name>A0ABV9XJV6_9ACTN</name>
<feature type="compositionally biased region" description="Low complexity" evidence="1">
    <location>
        <begin position="458"/>
        <end position="479"/>
    </location>
</feature>
<dbReference type="PROSITE" id="PS50231">
    <property type="entry name" value="RICIN_B_LECTIN"/>
    <property type="match status" value="1"/>
</dbReference>
<evidence type="ECO:0000256" key="2">
    <source>
        <dbReference type="SAM" id="Phobius"/>
    </source>
</evidence>
<sequence length="555" mass="55781">MLPGIQAPAGPPDNRRIVARAFRSLPADAQVLLWHREVEAEGLSIPAALLAIDPRGAAERLAEARELFRERCASVHQELAPDRECRHFGRLLDISLRRTGPLIPDIQRHLAQCPYCRAAADQLRQSDGRLPLLLAEAVLGGGAARYLESRPARARAYGRQGGGPGEGRRAGRHSRAVRRRAEASPGGAALLRAGAAVRAGAASLRRRAPLRNGAVLAGVGAAVGGVLVVALVAGLWPEGGTGDGAAGTGGAAGGAVTGGAPGPGAMSPSGAGTTGPGTGAGHGEGGVQGAGPGVPQPPAPAGHPAGPLHTRLRNAEAGLCLDIRDGRALTGAELTLAVCSGERTQQWTYDPDGLLRSGAAPQLCPDAQRLDGTVVLAVCGAGGRYDLTVQGTVIPRWNEDLALAPVSPTAGTGLVVKVRDDSHAQRWLTDAPTAAPRAQWPAGTASAPAREVGSGPSARTGQPGTGPAPAGTGSTRPPASVYRADGGAPEAARREAVDTEAAGLPRLAAAPAPGPLTLTPVRAESRRHAGASCGSSAGKGPGASARCGPPPPGDR</sequence>
<reference evidence="5" key="1">
    <citation type="journal article" date="2019" name="Int. J. Syst. Evol. Microbiol.">
        <title>The Global Catalogue of Microorganisms (GCM) 10K type strain sequencing project: providing services to taxonomists for standard genome sequencing and annotation.</title>
        <authorList>
            <consortium name="The Broad Institute Genomics Platform"/>
            <consortium name="The Broad Institute Genome Sequencing Center for Infectious Disease"/>
            <person name="Wu L."/>
            <person name="Ma J."/>
        </authorList>
    </citation>
    <scope>NUCLEOTIDE SEQUENCE [LARGE SCALE GENOMIC DNA]</scope>
    <source>
        <strain evidence="5">CGMCC 4.1648</strain>
    </source>
</reference>
<evidence type="ECO:0000313" key="4">
    <source>
        <dbReference type="EMBL" id="MFC5024788.1"/>
    </source>
</evidence>
<feature type="transmembrane region" description="Helical" evidence="2">
    <location>
        <begin position="214"/>
        <end position="236"/>
    </location>
</feature>
<keyword evidence="2" id="KW-0812">Transmembrane</keyword>
<feature type="region of interest" description="Disordered" evidence="1">
    <location>
        <begin position="155"/>
        <end position="184"/>
    </location>
</feature>
<accession>A0ABV9XJV6</accession>
<feature type="compositionally biased region" description="Gly residues" evidence="1">
    <location>
        <begin position="272"/>
        <end position="292"/>
    </location>
</feature>
<feature type="region of interest" description="Disordered" evidence="1">
    <location>
        <begin position="430"/>
        <end position="555"/>
    </location>
</feature>
<dbReference type="RefSeq" id="WP_345691238.1">
    <property type="nucleotide sequence ID" value="NZ_BAABIT010000001.1"/>
</dbReference>
<proteinExistence type="predicted"/>
<dbReference type="EMBL" id="JBHSJD010000017">
    <property type="protein sequence ID" value="MFC5024788.1"/>
    <property type="molecule type" value="Genomic_DNA"/>
</dbReference>
<dbReference type="Pfam" id="PF00652">
    <property type="entry name" value="Ricin_B_lectin"/>
    <property type="match status" value="1"/>
</dbReference>
<dbReference type="InterPro" id="IPR000772">
    <property type="entry name" value="Ricin_B_lectin"/>
</dbReference>
<feature type="domain" description="Ricin B lectin" evidence="3">
    <location>
        <begin position="310"/>
        <end position="427"/>
    </location>
</feature>
<feature type="compositionally biased region" description="Low complexity" evidence="1">
    <location>
        <begin position="501"/>
        <end position="520"/>
    </location>
</feature>
<evidence type="ECO:0000313" key="5">
    <source>
        <dbReference type="Proteomes" id="UP001595829"/>
    </source>
</evidence>
<protein>
    <submittedName>
        <fullName evidence="4">Ricin-type beta-trefoil lectin domain protein</fullName>
    </submittedName>
</protein>
<keyword evidence="2" id="KW-0472">Membrane</keyword>
<keyword evidence="2" id="KW-1133">Transmembrane helix</keyword>
<dbReference type="InterPro" id="IPR035992">
    <property type="entry name" value="Ricin_B-like_lectins"/>
</dbReference>
<dbReference type="SUPFAM" id="SSF50370">
    <property type="entry name" value="Ricin B-like lectins"/>
    <property type="match status" value="1"/>
</dbReference>
<keyword evidence="5" id="KW-1185">Reference proteome</keyword>
<evidence type="ECO:0000259" key="3">
    <source>
        <dbReference type="Pfam" id="PF00652"/>
    </source>
</evidence>
<dbReference type="Proteomes" id="UP001595829">
    <property type="component" value="Unassembled WGS sequence"/>
</dbReference>
<organism evidence="4 5">
    <name type="scientific">Streptomyces coeruleoprunus</name>
    <dbReference type="NCBI Taxonomy" id="285563"/>
    <lineage>
        <taxon>Bacteria</taxon>
        <taxon>Bacillati</taxon>
        <taxon>Actinomycetota</taxon>
        <taxon>Actinomycetes</taxon>
        <taxon>Kitasatosporales</taxon>
        <taxon>Streptomycetaceae</taxon>
        <taxon>Streptomyces</taxon>
    </lineage>
</organism>
<feature type="compositionally biased region" description="Low complexity" evidence="1">
    <location>
        <begin position="530"/>
        <end position="546"/>
    </location>
</feature>
<comment type="caution">
    <text evidence="4">The sequence shown here is derived from an EMBL/GenBank/DDBJ whole genome shotgun (WGS) entry which is preliminary data.</text>
</comment>
<evidence type="ECO:0000256" key="1">
    <source>
        <dbReference type="SAM" id="MobiDB-lite"/>
    </source>
</evidence>